<dbReference type="SUPFAM" id="SSF47769">
    <property type="entry name" value="SAM/Pointed domain"/>
    <property type="match status" value="2"/>
</dbReference>
<feature type="region of interest" description="Disordered" evidence="1">
    <location>
        <begin position="508"/>
        <end position="579"/>
    </location>
</feature>
<dbReference type="PANTHER" id="PTHR24155:SF11">
    <property type="entry name" value="CASKIN, ISOFORM B"/>
    <property type="match status" value="1"/>
</dbReference>
<evidence type="ECO:0000313" key="3">
    <source>
        <dbReference type="Proteomes" id="UP000694867"/>
    </source>
</evidence>
<feature type="region of interest" description="Disordered" evidence="1">
    <location>
        <begin position="473"/>
        <end position="496"/>
    </location>
</feature>
<feature type="region of interest" description="Disordered" evidence="1">
    <location>
        <begin position="642"/>
        <end position="703"/>
    </location>
</feature>
<dbReference type="GO" id="GO:0035591">
    <property type="term" value="F:signaling adaptor activity"/>
    <property type="evidence" value="ECO:0007669"/>
    <property type="project" value="TreeGrafter"/>
</dbReference>
<proteinExistence type="predicted"/>
<keyword evidence="3" id="KW-1185">Reference proteome</keyword>
<organism evidence="3 4">
    <name type="scientific">Galendromus occidentalis</name>
    <name type="common">western predatory mite</name>
    <dbReference type="NCBI Taxonomy" id="34638"/>
    <lineage>
        <taxon>Eukaryota</taxon>
        <taxon>Metazoa</taxon>
        <taxon>Ecdysozoa</taxon>
        <taxon>Arthropoda</taxon>
        <taxon>Chelicerata</taxon>
        <taxon>Arachnida</taxon>
        <taxon>Acari</taxon>
        <taxon>Parasitiformes</taxon>
        <taxon>Mesostigmata</taxon>
        <taxon>Gamasina</taxon>
        <taxon>Phytoseioidea</taxon>
        <taxon>Phytoseiidae</taxon>
        <taxon>Typhlodrominae</taxon>
        <taxon>Galendromus</taxon>
    </lineage>
</organism>
<dbReference type="FunFam" id="1.10.150.50:FF:000028">
    <property type="entry name" value="caskin-2 isoform X2"/>
    <property type="match status" value="1"/>
</dbReference>
<dbReference type="GO" id="GO:0030424">
    <property type="term" value="C:axon"/>
    <property type="evidence" value="ECO:0007669"/>
    <property type="project" value="TreeGrafter"/>
</dbReference>
<dbReference type="CDD" id="cd09497">
    <property type="entry name" value="SAM_caskin1_2_repeat1"/>
    <property type="match status" value="1"/>
</dbReference>
<dbReference type="SMART" id="SM00454">
    <property type="entry name" value="SAM"/>
    <property type="match status" value="2"/>
</dbReference>
<feature type="region of interest" description="Disordered" evidence="1">
    <location>
        <begin position="393"/>
        <end position="430"/>
    </location>
</feature>
<gene>
    <name evidence="4" type="primary">LOC100907509</name>
</gene>
<dbReference type="GO" id="GO:0007185">
    <property type="term" value="P:cell surface receptor protein tyrosine phosphatase signaling pathway"/>
    <property type="evidence" value="ECO:0007669"/>
    <property type="project" value="TreeGrafter"/>
</dbReference>
<dbReference type="RefSeq" id="XP_028966970.1">
    <property type="nucleotide sequence ID" value="XM_029111137.1"/>
</dbReference>
<dbReference type="InterPro" id="IPR035497">
    <property type="entry name" value="Caskin1/2_SAM_1"/>
</dbReference>
<dbReference type="GO" id="GO:0007409">
    <property type="term" value="P:axonogenesis"/>
    <property type="evidence" value="ECO:0007669"/>
    <property type="project" value="TreeGrafter"/>
</dbReference>
<dbReference type="PROSITE" id="PS50105">
    <property type="entry name" value="SAM_DOMAIN"/>
    <property type="match status" value="2"/>
</dbReference>
<sequence length="989" mass="108614">MLAKATSSPLVAKKDQEILGQWLRSIHFEEYLALFVNSGYDMPTISRMTPEDLTAIGITKPTHRRKLFTEISKLNISDGIPDYKPDSLSLMLKLLRLEEYETTLVSQGYDSVDKVAELTWEDIDDIGIRKLGHQKKLTLAIRKIKNFPRFQPAFRPIPPSSSSHQSLARHSSIDLGNPHARPITVPVPPDQFDQQWTTMPPLQHSVSQTDSFTFPHLRQVNSGTDLHKQDIDEQMYFAWQQQTDNMFAQQQALRGRSLESLEQNFEWYDMVNSWRTQMMADQSQLIEGTSTLNRPRGLIKARPVAKVQGTSTVSIRDQISLDGEDISKPDLLAGQGPIPPKRLISSGVVKAHDVGDTAFATCVQSLTSRFTLDTREDQLDNIDDEPALALQLSSPNQIPRPPPPEPPPTPTKPSAPQRDKSPIPSGDNSQVAPQVIELNHAMQSELKMKLKQRNHLATGSSCLVAAASGAPSTLQAAPLKPGQDRSSKPVAKSDADLEREKFLAKLESVRKKSERKEEVKTGGRKLAAGKTSEQPNQNCVSDASDRDRSKQSQETPRRNEKYSNTTNVNHAGRHNGGAGASIDREIRSLQECIQASVKDSTTQSGVSTVEDDANDYDTNPFTALLSKIEKNIDKEFLERKRNEKASASDVAGPTPQTRNVSQTSAVTTIASSTVSSSASTSKPSPSTTSSNNHTSLPSSAAIPSVSAKIDRIKSIEVKLDASAATPAAAVVTSSATTTASPINNLNKERPYEIARSTKTEPVIQNKFFSTIGVETKVINLEDRPHRKSDAGLPSARCNNIGDNQRRTSVSDIKSSAHQNGVNRVSNDKTVLDAAQLQAAQAEFDNKFGNLNVSKESEKDKKIIEIQEALEDQREGLVSSARRIFEVCASRASASNSVTSSPTVPRRNSVRKETPKESAPAANPPVPHPRSRPPDVPPRIPRNVEEQNSPPVPMRLPAKNPRRVPETPKVIQDIEHMLSSLTDQLDAMLD</sequence>
<evidence type="ECO:0000313" key="4">
    <source>
        <dbReference type="RefSeq" id="XP_028966970.1"/>
    </source>
</evidence>
<dbReference type="InterPro" id="IPR001660">
    <property type="entry name" value="SAM"/>
</dbReference>
<dbReference type="PANTHER" id="PTHR24155">
    <property type="entry name" value="OSTEOCLAST-STIMULATING FACTOR 1"/>
    <property type="match status" value="1"/>
</dbReference>
<feature type="region of interest" description="Disordered" evidence="1">
    <location>
        <begin position="890"/>
        <end position="966"/>
    </location>
</feature>
<protein>
    <submittedName>
        <fullName evidence="4">Caskin-2</fullName>
    </submittedName>
</protein>
<feature type="region of interest" description="Disordered" evidence="1">
    <location>
        <begin position="785"/>
        <end position="820"/>
    </location>
</feature>
<feature type="compositionally biased region" description="Polar residues" evidence="1">
    <location>
        <begin position="531"/>
        <end position="541"/>
    </location>
</feature>
<dbReference type="GO" id="GO:0019903">
    <property type="term" value="F:protein phosphatase binding"/>
    <property type="evidence" value="ECO:0007669"/>
    <property type="project" value="TreeGrafter"/>
</dbReference>
<feature type="compositionally biased region" description="Low complexity" evidence="1">
    <location>
        <begin position="660"/>
        <end position="699"/>
    </location>
</feature>
<evidence type="ECO:0000259" key="2">
    <source>
        <dbReference type="PROSITE" id="PS50105"/>
    </source>
</evidence>
<reference evidence="4" key="1">
    <citation type="submission" date="2025-08" db="UniProtKB">
        <authorList>
            <consortium name="RefSeq"/>
        </authorList>
    </citation>
    <scope>IDENTIFICATION</scope>
</reference>
<dbReference type="AlphaFoldDB" id="A0AAJ7SF72"/>
<dbReference type="GeneID" id="100907509"/>
<feature type="compositionally biased region" description="Basic and acidic residues" evidence="1">
    <location>
        <begin position="543"/>
        <end position="561"/>
    </location>
</feature>
<accession>A0AAJ7SF72</accession>
<dbReference type="Gene3D" id="1.10.150.50">
    <property type="entry name" value="Transcription Factor, Ets-1"/>
    <property type="match status" value="2"/>
</dbReference>
<dbReference type="Pfam" id="PF00536">
    <property type="entry name" value="SAM_1"/>
    <property type="match status" value="2"/>
</dbReference>
<dbReference type="Proteomes" id="UP000694867">
    <property type="component" value="Unplaced"/>
</dbReference>
<name>A0AAJ7SF72_9ACAR</name>
<evidence type="ECO:0000256" key="1">
    <source>
        <dbReference type="SAM" id="MobiDB-lite"/>
    </source>
</evidence>
<dbReference type="KEGG" id="goe:100907509"/>
<feature type="compositionally biased region" description="Pro residues" evidence="1">
    <location>
        <begin position="921"/>
        <end position="939"/>
    </location>
</feature>
<feature type="compositionally biased region" description="Basic and acidic residues" evidence="1">
    <location>
        <begin position="508"/>
        <end position="521"/>
    </location>
</feature>
<feature type="domain" description="SAM" evidence="2">
    <location>
        <begin position="83"/>
        <end position="147"/>
    </location>
</feature>
<feature type="compositionally biased region" description="Basic and acidic residues" evidence="1">
    <location>
        <begin position="482"/>
        <end position="496"/>
    </location>
</feature>
<dbReference type="InterPro" id="IPR013761">
    <property type="entry name" value="SAM/pointed_sf"/>
</dbReference>
<dbReference type="GO" id="GO:0005925">
    <property type="term" value="C:focal adhesion"/>
    <property type="evidence" value="ECO:0007669"/>
    <property type="project" value="TreeGrafter"/>
</dbReference>
<feature type="compositionally biased region" description="Pro residues" evidence="1">
    <location>
        <begin position="398"/>
        <end position="413"/>
    </location>
</feature>
<feature type="domain" description="SAM" evidence="2">
    <location>
        <begin position="14"/>
        <end position="77"/>
    </location>
</feature>
<feature type="compositionally biased region" description="Polar residues" evidence="1">
    <location>
        <begin position="796"/>
        <end position="820"/>
    </location>
</feature>
<feature type="compositionally biased region" description="Low complexity" evidence="1">
    <location>
        <begin position="890"/>
        <end position="905"/>
    </location>
</feature>